<protein>
    <submittedName>
        <fullName evidence="1">YheC/YheD family protein</fullName>
    </submittedName>
</protein>
<dbReference type="Gene3D" id="3.30.470.20">
    <property type="entry name" value="ATP-grasp fold, B domain"/>
    <property type="match status" value="1"/>
</dbReference>
<dbReference type="Pfam" id="PF14398">
    <property type="entry name" value="ATPgrasp_YheCD"/>
    <property type="match status" value="1"/>
</dbReference>
<dbReference type="RefSeq" id="WP_411160279.1">
    <property type="nucleotide sequence ID" value="NZ_JBJOSA010000019.1"/>
</dbReference>
<accession>A0ABW8VT63</accession>
<keyword evidence="2" id="KW-1185">Reference proteome</keyword>
<name>A0ABW8VT63_9BACI</name>
<dbReference type="EMBL" id="JBJOSA010000019">
    <property type="protein sequence ID" value="MFL8938569.1"/>
    <property type="molecule type" value="Genomic_DNA"/>
</dbReference>
<sequence>MDTYLGIMVGTGIYKRITKGRTSFENLSFYEAACEHYNLTACYFRFEDINPGEDTVMAYVKNAEGKYILRKVQKPAIIHNRTFTGKRAQRRKMRKLKKEGITFFNENNRYKKLNIYKILRKNKTLHPHLPETVQASRDNLKRMMDKYPELIIKPNSGTLGIGVVKLKKKDNQEWELTSREHNSLKKQCFSTDWPPLLQKLADKSYLIIQERIPLAKSKGGIFDMRVTVQKNDTGNWQVSGMAGKVAQKGWYLTNVARGGTCYSLEELLDDLPHLNQKQVYENIKKLSIMIAGQLAQEISNIADVGLDIGITHDGVPMFIECNCRDLRIVYKHAGMKEEWKQSHFAPVGYAKFLSEA</sequence>
<proteinExistence type="predicted"/>
<evidence type="ECO:0000313" key="2">
    <source>
        <dbReference type="Proteomes" id="UP001628668"/>
    </source>
</evidence>
<organism evidence="1 2">
    <name type="scientific">Rossellomorea oryzaecorticis</name>
    <dbReference type="NCBI Taxonomy" id="1396505"/>
    <lineage>
        <taxon>Bacteria</taxon>
        <taxon>Bacillati</taxon>
        <taxon>Bacillota</taxon>
        <taxon>Bacilli</taxon>
        <taxon>Bacillales</taxon>
        <taxon>Bacillaceae</taxon>
        <taxon>Rossellomorea</taxon>
    </lineage>
</organism>
<gene>
    <name evidence="1" type="ORF">ACKA06_17410</name>
</gene>
<dbReference type="Proteomes" id="UP001628668">
    <property type="component" value="Unassembled WGS sequence"/>
</dbReference>
<comment type="caution">
    <text evidence="1">The sequence shown here is derived from an EMBL/GenBank/DDBJ whole genome shotgun (WGS) entry which is preliminary data.</text>
</comment>
<dbReference type="InterPro" id="IPR026838">
    <property type="entry name" value="YheC/D"/>
</dbReference>
<dbReference type="SUPFAM" id="SSF56059">
    <property type="entry name" value="Glutathione synthetase ATP-binding domain-like"/>
    <property type="match status" value="1"/>
</dbReference>
<evidence type="ECO:0000313" key="1">
    <source>
        <dbReference type="EMBL" id="MFL8938569.1"/>
    </source>
</evidence>
<reference evidence="1 2" key="1">
    <citation type="submission" date="2024-12" db="EMBL/GenBank/DDBJ databases">
        <authorList>
            <person name="Li X."/>
            <person name="Zhang D."/>
        </authorList>
    </citation>
    <scope>NUCLEOTIDE SEQUENCE [LARGE SCALE GENOMIC DNA]</scope>
    <source>
        <strain evidence="1 2">JCM19602</strain>
    </source>
</reference>